<organism evidence="1">
    <name type="scientific">Picea glauca</name>
    <name type="common">White spruce</name>
    <name type="synonym">Pinus glauca</name>
    <dbReference type="NCBI Taxonomy" id="3330"/>
    <lineage>
        <taxon>Eukaryota</taxon>
        <taxon>Viridiplantae</taxon>
        <taxon>Streptophyta</taxon>
        <taxon>Embryophyta</taxon>
        <taxon>Tracheophyta</taxon>
        <taxon>Spermatophyta</taxon>
        <taxon>Pinopsida</taxon>
        <taxon>Pinidae</taxon>
        <taxon>Conifers I</taxon>
        <taxon>Pinales</taxon>
        <taxon>Pinaceae</taxon>
        <taxon>Picea</taxon>
    </lineage>
</organism>
<geneLocation type="mitochondrion" evidence="1"/>
<gene>
    <name evidence="1" type="ORF">ABT39_MTgene1303</name>
</gene>
<protein>
    <submittedName>
        <fullName evidence="1">Uncharacterized protein</fullName>
    </submittedName>
</protein>
<dbReference type="EMBL" id="LKAM01000010">
    <property type="protein sequence ID" value="KUM46623.1"/>
    <property type="molecule type" value="Genomic_DNA"/>
</dbReference>
<evidence type="ECO:0000313" key="1">
    <source>
        <dbReference type="EMBL" id="KUM46623.1"/>
    </source>
</evidence>
<keyword evidence="1" id="KW-0496">Mitochondrion</keyword>
<accession>A0A117NGD7</accession>
<comment type="caution">
    <text evidence="1">The sequence shown here is derived from an EMBL/GenBank/DDBJ whole genome shotgun (WGS) entry which is preliminary data.</text>
</comment>
<dbReference type="AlphaFoldDB" id="A0A117NGD7"/>
<reference evidence="1" key="1">
    <citation type="journal article" date="2015" name="Genome Biol. Evol.">
        <title>Organellar Genomes of White Spruce (Picea glauca): Assembly and Annotation.</title>
        <authorList>
            <person name="Jackman S.D."/>
            <person name="Warren R.L."/>
            <person name="Gibb E.A."/>
            <person name="Vandervalk B.P."/>
            <person name="Mohamadi H."/>
            <person name="Chu J."/>
            <person name="Raymond A."/>
            <person name="Pleasance S."/>
            <person name="Coope R."/>
            <person name="Wildung M.R."/>
            <person name="Ritland C.E."/>
            <person name="Bousquet J."/>
            <person name="Jones S.J."/>
            <person name="Bohlmann J."/>
            <person name="Birol I."/>
        </authorList>
    </citation>
    <scope>NUCLEOTIDE SEQUENCE [LARGE SCALE GENOMIC DNA]</scope>
    <source>
        <tissue evidence="1">Flushing bud</tissue>
    </source>
</reference>
<proteinExistence type="predicted"/>
<sequence>MPILEDILSSKCTQATHKTTVQLGPPLRRIKSRSIKQPIPPIYPSPTHFPLQAPLPSVNEPTNVSFFCLSMILING</sequence>
<name>A0A117NGD7_PICGL</name>